<evidence type="ECO:0008006" key="4">
    <source>
        <dbReference type="Google" id="ProtNLM"/>
    </source>
</evidence>
<protein>
    <recommendedName>
        <fullName evidence="4">Acetylserotonin methytransferase-like protein</fullName>
    </recommendedName>
</protein>
<feature type="region of interest" description="Disordered" evidence="1">
    <location>
        <begin position="130"/>
        <end position="297"/>
    </location>
</feature>
<feature type="compositionally biased region" description="Low complexity" evidence="1">
    <location>
        <begin position="419"/>
        <end position="433"/>
    </location>
</feature>
<feature type="compositionally biased region" description="Low complexity" evidence="1">
    <location>
        <begin position="141"/>
        <end position="165"/>
    </location>
</feature>
<comment type="caution">
    <text evidence="2">The sequence shown here is derived from an EMBL/GenBank/DDBJ whole genome shotgun (WGS) entry which is preliminary data.</text>
</comment>
<evidence type="ECO:0000256" key="1">
    <source>
        <dbReference type="SAM" id="MobiDB-lite"/>
    </source>
</evidence>
<feature type="compositionally biased region" description="Low complexity" evidence="1">
    <location>
        <begin position="262"/>
        <end position="277"/>
    </location>
</feature>
<dbReference type="Proteomes" id="UP001583172">
    <property type="component" value="Unassembled WGS sequence"/>
</dbReference>
<feature type="region of interest" description="Disordered" evidence="1">
    <location>
        <begin position="1"/>
        <end position="105"/>
    </location>
</feature>
<feature type="compositionally biased region" description="Low complexity" evidence="1">
    <location>
        <begin position="24"/>
        <end position="34"/>
    </location>
</feature>
<gene>
    <name evidence="2" type="ORF">VTJ49DRAFT_6948</name>
</gene>
<sequence length="778" mass="82108">MASPAPGGFSLFPNPNNAPRPPSRSRSQSRPRAATPQEGPARRSDESSPRRTTRRGSSATREGSRPRTASTNPWQHALDAKRRQAAATAPAPAPAPAQATTEDPLVETTYAQPVTDAPQRCETAFSEAQTLVQESNQRSRSSIAKPPIAESSSSSSPPSQTAPEPVAIRSIFPRYNPDLPLSHQPYYPTQATPVNIPQSVISRPLYAPRPETPTSPDSRPGNPSGVARSATVAATSPTASTTTLASPPRVARSHTTTARPRAPSSAATTVVASTPAARWPPFGAPRREPGSAPPFSTTEDLRTLWKVTNGWRATASEGRVYCLRLAASTDPPPSYTLSSASGQPFYCLRVDPTSSSALVTLSRYDPNKNFKPASSSSSSSATSAAGAVMSRASNFITSRSGNGNLSPGAASGAGNDGTSSPSPRASSSSRHSSNLIATPPPTTAYTPATTAPKYQKNWHEVLSTKLSPTGLTSTTNPNPNPTPDVETASLSELDLSEGLLAHLWPHSAARLAAAHPHDPTTLALAHQECARLVWDADAGAYFLAHPALAMPFRVAVERFPAYSRSEYALEHIESAAPLARLVREGHGAGWVEVDTGVAGRAEAVFLVDVAVAALTVVAHLDQAQAQAQVGGGGDGVVGGHQGTGGVAAAAVVTEVFEPPPVVYGGPNGSVYSGRSSRASRRREEKERKREMRKQQRQRERGNSTKRAMEQFEIDLESQASDLKAVAREKKDQLPGFLRFLVGVVTVTFKCFIWCATVAFKALFAILSGLAKCCGLGKL</sequence>
<proteinExistence type="predicted"/>
<feature type="compositionally biased region" description="Polar residues" evidence="1">
    <location>
        <begin position="130"/>
        <end position="140"/>
    </location>
</feature>
<feature type="compositionally biased region" description="Basic and acidic residues" evidence="1">
    <location>
        <begin position="40"/>
        <end position="49"/>
    </location>
</feature>
<feature type="compositionally biased region" description="Basic and acidic residues" evidence="1">
    <location>
        <begin position="681"/>
        <end position="706"/>
    </location>
</feature>
<name>A0ABR3V0M3_HUMIN</name>
<organism evidence="2 3">
    <name type="scientific">Humicola insolens</name>
    <name type="common">Soft-rot fungus</name>
    <dbReference type="NCBI Taxonomy" id="85995"/>
    <lineage>
        <taxon>Eukaryota</taxon>
        <taxon>Fungi</taxon>
        <taxon>Dikarya</taxon>
        <taxon>Ascomycota</taxon>
        <taxon>Pezizomycotina</taxon>
        <taxon>Sordariomycetes</taxon>
        <taxon>Sordariomycetidae</taxon>
        <taxon>Sordariales</taxon>
        <taxon>Chaetomiaceae</taxon>
        <taxon>Mycothermus</taxon>
    </lineage>
</organism>
<keyword evidence="3" id="KW-1185">Reference proteome</keyword>
<evidence type="ECO:0000313" key="2">
    <source>
        <dbReference type="EMBL" id="KAL1835355.1"/>
    </source>
</evidence>
<feature type="compositionally biased region" description="Low complexity" evidence="1">
    <location>
        <begin position="85"/>
        <end position="101"/>
    </location>
</feature>
<feature type="region of interest" description="Disordered" evidence="1">
    <location>
        <begin position="467"/>
        <end position="487"/>
    </location>
</feature>
<accession>A0ABR3V0M3</accession>
<feature type="compositionally biased region" description="Polar residues" evidence="1">
    <location>
        <begin position="187"/>
        <end position="201"/>
    </location>
</feature>
<evidence type="ECO:0000313" key="3">
    <source>
        <dbReference type="Proteomes" id="UP001583172"/>
    </source>
</evidence>
<feature type="region of interest" description="Disordered" evidence="1">
    <location>
        <begin position="666"/>
        <end position="706"/>
    </location>
</feature>
<feature type="region of interest" description="Disordered" evidence="1">
    <location>
        <begin position="398"/>
        <end position="449"/>
    </location>
</feature>
<dbReference type="EMBL" id="JAZGSY010000713">
    <property type="protein sequence ID" value="KAL1835355.1"/>
    <property type="molecule type" value="Genomic_DNA"/>
</dbReference>
<feature type="compositionally biased region" description="Low complexity" evidence="1">
    <location>
        <begin position="467"/>
        <end position="477"/>
    </location>
</feature>
<reference evidence="2 3" key="1">
    <citation type="journal article" date="2024" name="Commun. Biol.">
        <title>Comparative genomic analysis of thermophilic fungi reveals convergent evolutionary adaptations and gene losses.</title>
        <authorList>
            <person name="Steindorff A.S."/>
            <person name="Aguilar-Pontes M.V."/>
            <person name="Robinson A.J."/>
            <person name="Andreopoulos B."/>
            <person name="LaButti K."/>
            <person name="Kuo A."/>
            <person name="Mondo S."/>
            <person name="Riley R."/>
            <person name="Otillar R."/>
            <person name="Haridas S."/>
            <person name="Lipzen A."/>
            <person name="Grimwood J."/>
            <person name="Schmutz J."/>
            <person name="Clum A."/>
            <person name="Reid I.D."/>
            <person name="Moisan M.C."/>
            <person name="Butler G."/>
            <person name="Nguyen T.T.M."/>
            <person name="Dewar K."/>
            <person name="Conant G."/>
            <person name="Drula E."/>
            <person name="Henrissat B."/>
            <person name="Hansel C."/>
            <person name="Singer S."/>
            <person name="Hutchinson M.I."/>
            <person name="de Vries R.P."/>
            <person name="Natvig D.O."/>
            <person name="Powell A.J."/>
            <person name="Tsang A."/>
            <person name="Grigoriev I.V."/>
        </authorList>
    </citation>
    <scope>NUCLEOTIDE SEQUENCE [LARGE SCALE GENOMIC DNA]</scope>
    <source>
        <strain evidence="2 3">CBS 620.91</strain>
    </source>
</reference>
<feature type="compositionally biased region" description="Low complexity" evidence="1">
    <location>
        <begin position="227"/>
        <end position="248"/>
    </location>
</feature>